<dbReference type="EMBL" id="CP022579">
    <property type="protein sequence ID" value="QEL65570.1"/>
    <property type="molecule type" value="Genomic_DNA"/>
</dbReference>
<dbReference type="PANTHER" id="PTHR42852:SF13">
    <property type="entry name" value="PROTEIN DIPZ"/>
    <property type="match status" value="1"/>
</dbReference>
<organism evidence="6 7">
    <name type="scientific">Oryzomicrobium terrae</name>
    <dbReference type="NCBI Taxonomy" id="1735038"/>
    <lineage>
        <taxon>Bacteria</taxon>
        <taxon>Pseudomonadati</taxon>
        <taxon>Pseudomonadota</taxon>
        <taxon>Betaproteobacteria</taxon>
        <taxon>Rhodocyclales</taxon>
        <taxon>Rhodocyclaceae</taxon>
        <taxon>Oryzomicrobium</taxon>
    </lineage>
</organism>
<dbReference type="PROSITE" id="PS51352">
    <property type="entry name" value="THIOREDOXIN_2"/>
    <property type="match status" value="1"/>
</dbReference>
<dbReference type="GO" id="GO:0017004">
    <property type="term" value="P:cytochrome complex assembly"/>
    <property type="evidence" value="ECO:0007669"/>
    <property type="project" value="UniProtKB-KW"/>
</dbReference>
<keyword evidence="4" id="KW-0812">Transmembrane</keyword>
<dbReference type="RefSeq" id="WP_149425738.1">
    <property type="nucleotide sequence ID" value="NZ_CP022579.1"/>
</dbReference>
<keyword evidence="4" id="KW-1133">Transmembrane helix</keyword>
<evidence type="ECO:0000256" key="4">
    <source>
        <dbReference type="SAM" id="Phobius"/>
    </source>
</evidence>
<feature type="transmembrane region" description="Helical" evidence="4">
    <location>
        <begin position="39"/>
        <end position="60"/>
    </location>
</feature>
<dbReference type="SUPFAM" id="SSF52833">
    <property type="entry name" value="Thioredoxin-like"/>
    <property type="match status" value="1"/>
</dbReference>
<comment type="subcellular location">
    <subcellularLocation>
        <location evidence="1">Cell envelope</location>
    </subcellularLocation>
</comment>
<dbReference type="InterPro" id="IPR017937">
    <property type="entry name" value="Thioredoxin_CS"/>
</dbReference>
<dbReference type="Gene3D" id="3.40.30.10">
    <property type="entry name" value="Glutaredoxin"/>
    <property type="match status" value="1"/>
</dbReference>
<dbReference type="InterPro" id="IPR036249">
    <property type="entry name" value="Thioredoxin-like_sf"/>
</dbReference>
<accession>A0A5C1E9L3</accession>
<dbReference type="GO" id="GO:0030313">
    <property type="term" value="C:cell envelope"/>
    <property type="evidence" value="ECO:0007669"/>
    <property type="project" value="UniProtKB-SubCell"/>
</dbReference>
<dbReference type="InterPro" id="IPR013766">
    <property type="entry name" value="Thioredoxin_domain"/>
</dbReference>
<gene>
    <name evidence="6" type="ORF">OTERR_20940</name>
</gene>
<reference evidence="6 7" key="1">
    <citation type="submission" date="2017-07" db="EMBL/GenBank/DDBJ databases">
        <title>Complete genome sequence of Oryzomicrobium terrae TPP412.</title>
        <authorList>
            <person name="Chiu L.-W."/>
            <person name="Lo K.-J."/>
            <person name="Tsai Y.-M."/>
            <person name="Lin S.-S."/>
            <person name="Kuo C.-H."/>
            <person name="Liu C.-T."/>
        </authorList>
    </citation>
    <scope>NUCLEOTIDE SEQUENCE [LARGE SCALE GENOMIC DNA]</scope>
    <source>
        <strain evidence="6 7">TPP412</strain>
    </source>
</reference>
<sequence length="211" mass="22053">MLEMPLASRPAADSSPACSTYPTDFAGSMALTSPMRRRLLVALGGVSVPALCGVSALALFGSAEAQAATLDKAALDDLFSTPVTGLDGKPATLAAYRGKRLLVNFWATWCAPCRREMPELTALASARKDLTVVGVAVEEELKGVNTFLKSMGVSYSNVLIPPMAGLGLMRRLGNSVGGLPYSIMIEANGNPLLAKVGAVTRDEIEAKLPRG</sequence>
<dbReference type="PROSITE" id="PS00194">
    <property type="entry name" value="THIOREDOXIN_1"/>
    <property type="match status" value="1"/>
</dbReference>
<keyword evidence="3" id="KW-0676">Redox-active center</keyword>
<proteinExistence type="predicted"/>
<dbReference type="InterPro" id="IPR050553">
    <property type="entry name" value="Thioredoxin_ResA/DsbE_sf"/>
</dbReference>
<dbReference type="GO" id="GO:0015036">
    <property type="term" value="F:disulfide oxidoreductase activity"/>
    <property type="evidence" value="ECO:0007669"/>
    <property type="project" value="UniProtKB-ARBA"/>
</dbReference>
<name>A0A5C1E9L3_9RHOO</name>
<evidence type="ECO:0000313" key="6">
    <source>
        <dbReference type="EMBL" id="QEL65570.1"/>
    </source>
</evidence>
<evidence type="ECO:0000259" key="5">
    <source>
        <dbReference type="PROSITE" id="PS51352"/>
    </source>
</evidence>
<evidence type="ECO:0000256" key="1">
    <source>
        <dbReference type="ARBA" id="ARBA00004196"/>
    </source>
</evidence>
<keyword evidence="7" id="KW-1185">Reference proteome</keyword>
<dbReference type="AlphaFoldDB" id="A0A5C1E9L3"/>
<dbReference type="Pfam" id="PF08534">
    <property type="entry name" value="Redoxin"/>
    <property type="match status" value="1"/>
</dbReference>
<dbReference type="InterPro" id="IPR013740">
    <property type="entry name" value="Redoxin"/>
</dbReference>
<evidence type="ECO:0000256" key="3">
    <source>
        <dbReference type="ARBA" id="ARBA00023284"/>
    </source>
</evidence>
<evidence type="ECO:0000313" key="7">
    <source>
        <dbReference type="Proteomes" id="UP000323671"/>
    </source>
</evidence>
<dbReference type="PANTHER" id="PTHR42852">
    <property type="entry name" value="THIOL:DISULFIDE INTERCHANGE PROTEIN DSBE"/>
    <property type="match status" value="1"/>
</dbReference>
<keyword evidence="2" id="KW-0201">Cytochrome c-type biogenesis</keyword>
<dbReference type="Proteomes" id="UP000323671">
    <property type="component" value="Chromosome"/>
</dbReference>
<keyword evidence="4" id="KW-0472">Membrane</keyword>
<protein>
    <submittedName>
        <fullName evidence="6">Thioredoxin</fullName>
    </submittedName>
</protein>
<dbReference type="KEGG" id="otr:OTERR_20940"/>
<feature type="domain" description="Thioredoxin" evidence="5">
    <location>
        <begin position="72"/>
        <end position="211"/>
    </location>
</feature>
<dbReference type="CDD" id="cd02966">
    <property type="entry name" value="TlpA_like_family"/>
    <property type="match status" value="1"/>
</dbReference>
<evidence type="ECO:0000256" key="2">
    <source>
        <dbReference type="ARBA" id="ARBA00022748"/>
    </source>
</evidence>